<dbReference type="Pfam" id="PF13333">
    <property type="entry name" value="rve_2"/>
    <property type="match status" value="1"/>
</dbReference>
<evidence type="ECO:0000259" key="2">
    <source>
        <dbReference type="Pfam" id="PF00665"/>
    </source>
</evidence>
<dbReference type="PANTHER" id="PTHR46889">
    <property type="entry name" value="TRANSPOSASE INSF FOR INSERTION SEQUENCE IS3B-RELATED"/>
    <property type="match status" value="1"/>
</dbReference>
<evidence type="ECO:0000313" key="7">
    <source>
        <dbReference type="Proteomes" id="UP001060112"/>
    </source>
</evidence>
<accession>A0ABY5I124</accession>
<comment type="function">
    <text evidence="1">Involved in the transposition of the insertion sequence.</text>
</comment>
<evidence type="ECO:0000256" key="1">
    <source>
        <dbReference type="ARBA" id="ARBA00002286"/>
    </source>
</evidence>
<dbReference type="SUPFAM" id="SSF53098">
    <property type="entry name" value="Ribonuclease H-like"/>
    <property type="match status" value="1"/>
</dbReference>
<dbReference type="InterPro" id="IPR036397">
    <property type="entry name" value="RNaseH_sf"/>
</dbReference>
<dbReference type="EMBL" id="CP101620">
    <property type="protein sequence ID" value="UTY37783.1"/>
    <property type="molecule type" value="Genomic_DNA"/>
</dbReference>
<gene>
    <name evidence="6" type="ORF">NMU03_06000</name>
    <name evidence="5" type="ORF">NMU03_08555</name>
</gene>
<dbReference type="NCBIfam" id="NF033516">
    <property type="entry name" value="transpos_IS3"/>
    <property type="match status" value="1"/>
</dbReference>
<sequence length="284" mass="33868">MLKQLDVSKSGYYDYINRKPSYTKQRREKITKKVEEIYRNSHEIYGSPKITEMLNQNGEKVSQRYIYSIMRENSWKARYVKPYVQTTISEDFSSRLKNLLNRHFNPSRPDCAWCTDITYIRTVDEGFVYLTSVMDLYSRKIISWVLTKTMETDEVLKSIEKAKERRKVEKPLVVQSDRGVQFTSTKYQEMTEGFVTSYSRKGTPWDNACIESFHALIKREWLNFYKIMNYEEAYQLVFEYIEGFYNTIRIHSHCGYQSPNEYEKNYMLAVTNKNQTTFITNSAI</sequence>
<organism evidence="5 7">
    <name type="scientific">Allocoprobacillus halotolerans</name>
    <dbReference type="NCBI Taxonomy" id="2944914"/>
    <lineage>
        <taxon>Bacteria</taxon>
        <taxon>Bacillati</taxon>
        <taxon>Bacillota</taxon>
        <taxon>Erysipelotrichia</taxon>
        <taxon>Erysipelotrichales</taxon>
        <taxon>Erysipelotrichaceae</taxon>
        <taxon>Allocoprobacillus</taxon>
    </lineage>
</organism>
<feature type="domain" description="HTH-like" evidence="3">
    <location>
        <begin position="26"/>
        <end position="83"/>
    </location>
</feature>
<dbReference type="InterPro" id="IPR048020">
    <property type="entry name" value="Transpos_IS3"/>
</dbReference>
<proteinExistence type="predicted"/>
<reference evidence="5" key="1">
    <citation type="submission" date="2022-07" db="EMBL/GenBank/DDBJ databases">
        <title>Faecal culturing of patients with breast cancer.</title>
        <authorList>
            <person name="Teng N.M.Y."/>
            <person name="Kiu R."/>
            <person name="Evans R."/>
            <person name="Baker D.J."/>
            <person name="Zenner C."/>
            <person name="Robinson S.D."/>
            <person name="Hall L.J."/>
        </authorList>
    </citation>
    <scope>NUCLEOTIDE SEQUENCE</scope>
    <source>
        <strain evidence="5">LH1062</strain>
    </source>
</reference>
<evidence type="ECO:0000259" key="3">
    <source>
        <dbReference type="Pfam" id="PF13276"/>
    </source>
</evidence>
<dbReference type="InterPro" id="IPR025948">
    <property type="entry name" value="HTH-like_dom"/>
</dbReference>
<name>A0ABY5I124_9FIRM</name>
<evidence type="ECO:0000313" key="6">
    <source>
        <dbReference type="EMBL" id="UTY40333.1"/>
    </source>
</evidence>
<dbReference type="Pfam" id="PF13276">
    <property type="entry name" value="HTH_21"/>
    <property type="match status" value="1"/>
</dbReference>
<dbReference type="InterPro" id="IPR050900">
    <property type="entry name" value="Transposase_IS3/IS150/IS904"/>
</dbReference>
<dbReference type="InterPro" id="IPR012337">
    <property type="entry name" value="RNaseH-like_sf"/>
</dbReference>
<dbReference type="Gene3D" id="3.30.420.10">
    <property type="entry name" value="Ribonuclease H-like superfamily/Ribonuclease H"/>
    <property type="match status" value="1"/>
</dbReference>
<feature type="domain" description="Integrase catalytic" evidence="4">
    <location>
        <begin position="211"/>
        <end position="264"/>
    </location>
</feature>
<dbReference type="EMBL" id="CP101620">
    <property type="protein sequence ID" value="UTY40333.1"/>
    <property type="molecule type" value="Genomic_DNA"/>
</dbReference>
<protein>
    <submittedName>
        <fullName evidence="5">IS3 family transposase</fullName>
    </submittedName>
</protein>
<evidence type="ECO:0000313" key="5">
    <source>
        <dbReference type="EMBL" id="UTY37783.1"/>
    </source>
</evidence>
<feature type="domain" description="Integrase catalytic" evidence="2">
    <location>
        <begin position="107"/>
        <end position="202"/>
    </location>
</feature>
<dbReference type="InterPro" id="IPR001584">
    <property type="entry name" value="Integrase_cat-core"/>
</dbReference>
<dbReference type="PANTHER" id="PTHR46889:SF4">
    <property type="entry name" value="TRANSPOSASE INSO FOR INSERTION SEQUENCE ELEMENT IS911B-RELATED"/>
    <property type="match status" value="1"/>
</dbReference>
<evidence type="ECO:0000259" key="4">
    <source>
        <dbReference type="Pfam" id="PF13333"/>
    </source>
</evidence>
<keyword evidence="7" id="KW-1185">Reference proteome</keyword>
<dbReference type="Pfam" id="PF00665">
    <property type="entry name" value="rve"/>
    <property type="match status" value="1"/>
</dbReference>
<dbReference type="Proteomes" id="UP001060112">
    <property type="component" value="Chromosome"/>
</dbReference>